<sequence>MSGRVLRYWKYYGLSEIVNRYNIVSADDVKKRFANLDDWLRNDGFTPKDGSINDRFNYWDEEYDNRKSALEEIIKKFKSGEFQVEGDLNSASHPEDGIIYERSSEISDEPYSGPNHMFRPGKESSEEDIAGDFLIQNEDDAQYQIDHIDETLRNQYGLNTDNRFNADEYWETREWLLTKLKKIKENFESGEWDPEKYKLLQPGDDYFNTEGSAVWQPPRSKVSPQGANPKISQTGDIAKQIFEVASSGFRKNKRNWGKKTPRNQSKFGNKRLSAEEIKRENEEKIKRKEAAEKREEERKRKKAEERRGAKIAGEEKTVSPEPTKKKDKKDPANQSDQEHPSKCEGGSCGKGEPVDITSGDYLQTFSIIVIPGLLPITLNRTYRSTACLSGLLGRKWADDWSRQLVVNSEKVHFTDADGQSYDFSTPENQVLVRNLHLPHCLLKGELDGELYLVNKQSQQTFHFNHIDGNRRRLSAITDRHQNHIQFIYNDQHQLMEVVRNDGFRLTLHYQDNQLRAVDYHFQQIQQRLLTCRYDQYGYLAECDAFQQNHLWHEYTAQGFMTRWYDTDKTDFYIHYDERGRVISTHSSAGYWDDRFIYDDEARVTTYLDAEGGKTLSYYNQNNQVIRVVDPLGREIRTQWRYIAESY</sequence>
<dbReference type="EMBL" id="CBSY010000033">
    <property type="protein sequence ID" value="CDH18526.1"/>
    <property type="molecule type" value="Genomic_DNA"/>
</dbReference>
<protein>
    <recommendedName>
        <fullName evidence="2">DUF6531 domain-containing protein</fullName>
    </recommendedName>
</protein>
<evidence type="ECO:0000313" key="4">
    <source>
        <dbReference type="Proteomes" id="UP000028500"/>
    </source>
</evidence>
<reference evidence="3" key="1">
    <citation type="submission" date="2013-07" db="EMBL/GenBank/DDBJ databases">
        <title>Sub-species coevolution in mutualistic symbiosis.</title>
        <authorList>
            <person name="Murfin K."/>
            <person name="Klassen J."/>
            <person name="Lee M."/>
            <person name="Forst S."/>
            <person name="Stock P."/>
            <person name="Goodrich-Blair H."/>
        </authorList>
    </citation>
    <scope>NUCLEOTIDE SEQUENCE [LARGE SCALE GENOMIC DNA]</scope>
    <source>
        <strain evidence="3">Kraussei Quebec</strain>
    </source>
</reference>
<feature type="compositionally biased region" description="Basic and acidic residues" evidence="1">
    <location>
        <begin position="272"/>
        <end position="342"/>
    </location>
</feature>
<feature type="region of interest" description="Disordered" evidence="1">
    <location>
        <begin position="213"/>
        <end position="232"/>
    </location>
</feature>
<organism evidence="3 4">
    <name type="scientific">Xenorhabdus bovienii str. kraussei Quebec</name>
    <dbReference type="NCBI Taxonomy" id="1398203"/>
    <lineage>
        <taxon>Bacteria</taxon>
        <taxon>Pseudomonadati</taxon>
        <taxon>Pseudomonadota</taxon>
        <taxon>Gammaproteobacteria</taxon>
        <taxon>Enterobacterales</taxon>
        <taxon>Morganellaceae</taxon>
        <taxon>Xenorhabdus</taxon>
    </lineage>
</organism>
<dbReference type="Pfam" id="PF20148">
    <property type="entry name" value="DUF6531"/>
    <property type="match status" value="1"/>
</dbReference>
<dbReference type="HOGENOM" id="CLU_423855_0_0_6"/>
<gene>
    <name evidence="3" type="ORF">XBKQ1_1280077</name>
</gene>
<dbReference type="AlphaFoldDB" id="A0A077PCX3"/>
<feature type="domain" description="DUF6531" evidence="2">
    <location>
        <begin position="351"/>
        <end position="423"/>
    </location>
</feature>
<evidence type="ECO:0000313" key="3">
    <source>
        <dbReference type="EMBL" id="CDH18526.1"/>
    </source>
</evidence>
<name>A0A077PCX3_XENBV</name>
<proteinExistence type="predicted"/>
<feature type="compositionally biased region" description="Basic residues" evidence="1">
    <location>
        <begin position="252"/>
        <end position="261"/>
    </location>
</feature>
<dbReference type="OrthoDB" id="6043530at2"/>
<dbReference type="Proteomes" id="UP000028500">
    <property type="component" value="Unassembled WGS sequence"/>
</dbReference>
<feature type="region of interest" description="Disordered" evidence="1">
    <location>
        <begin position="252"/>
        <end position="350"/>
    </location>
</feature>
<dbReference type="InterPro" id="IPR045351">
    <property type="entry name" value="DUF6531"/>
</dbReference>
<evidence type="ECO:0000259" key="2">
    <source>
        <dbReference type="Pfam" id="PF20148"/>
    </source>
</evidence>
<accession>A0A077PCX3</accession>
<evidence type="ECO:0000256" key="1">
    <source>
        <dbReference type="SAM" id="MobiDB-lite"/>
    </source>
</evidence>
<feature type="compositionally biased region" description="Polar residues" evidence="1">
    <location>
        <begin position="222"/>
        <end position="232"/>
    </location>
</feature>
<dbReference type="RefSeq" id="WP_038246089.1">
    <property type="nucleotide sequence ID" value="NZ_CAWLZI010000123.1"/>
</dbReference>
<dbReference type="Gene3D" id="2.180.10.10">
    <property type="entry name" value="RHS repeat-associated core"/>
    <property type="match status" value="1"/>
</dbReference>
<keyword evidence="4" id="KW-1185">Reference proteome</keyword>
<comment type="caution">
    <text evidence="3">The sequence shown here is derived from an EMBL/GenBank/DDBJ whole genome shotgun (WGS) entry which is preliminary data.</text>
</comment>